<evidence type="ECO:0000313" key="2">
    <source>
        <dbReference type="Proteomes" id="UP000075321"/>
    </source>
</evidence>
<sequence length="112" mass="12589">MSPESVLLVLGNEYNAAILGATDEARSAQALSDELDIPIATCYRRIEELEEANLLELEGRVLSDDRRRVSVYRRAVDRVVVDFENGDYEVTVDDRGDVTNTLDEVWRSLSSP</sequence>
<proteinExistence type="predicted"/>
<organism evidence="1 2">
    <name type="scientific">Halalkalicoccus paucihalophilus</name>
    <dbReference type="NCBI Taxonomy" id="1008153"/>
    <lineage>
        <taxon>Archaea</taxon>
        <taxon>Methanobacteriati</taxon>
        <taxon>Methanobacteriota</taxon>
        <taxon>Stenosarchaea group</taxon>
        <taxon>Halobacteria</taxon>
        <taxon>Halobacteriales</taxon>
        <taxon>Halococcaceae</taxon>
        <taxon>Halalkalicoccus</taxon>
    </lineage>
</organism>
<gene>
    <name evidence="1" type="ORF">HAPAU_19750</name>
</gene>
<dbReference type="InterPro" id="IPR036390">
    <property type="entry name" value="WH_DNA-bd_sf"/>
</dbReference>
<dbReference type="Pfam" id="PF12840">
    <property type="entry name" value="HTH_20"/>
    <property type="match status" value="1"/>
</dbReference>
<dbReference type="PATRIC" id="fig|1008153.3.peg.2008"/>
<keyword evidence="2" id="KW-1185">Reference proteome</keyword>
<reference evidence="1 2" key="1">
    <citation type="submission" date="2016-02" db="EMBL/GenBank/DDBJ databases">
        <title>Genome sequence of Halalkalicoccus paucihalophilus DSM 24557.</title>
        <authorList>
            <person name="Poehlein A."/>
            <person name="Daniel R."/>
        </authorList>
    </citation>
    <scope>NUCLEOTIDE SEQUENCE [LARGE SCALE GENOMIC DNA]</scope>
    <source>
        <strain evidence="1 2">DSM 24557</strain>
    </source>
</reference>
<dbReference type="Gene3D" id="1.10.10.10">
    <property type="entry name" value="Winged helix-like DNA-binding domain superfamily/Winged helix DNA-binding domain"/>
    <property type="match status" value="1"/>
</dbReference>
<dbReference type="Proteomes" id="UP000075321">
    <property type="component" value="Unassembled WGS sequence"/>
</dbReference>
<protein>
    <submittedName>
        <fullName evidence="1">Helix-turn-helix domain protein</fullName>
    </submittedName>
</protein>
<comment type="caution">
    <text evidence="1">The sequence shown here is derived from an EMBL/GenBank/DDBJ whole genome shotgun (WGS) entry which is preliminary data.</text>
</comment>
<accession>A0A151ACD8</accession>
<dbReference type="InterPro" id="IPR036388">
    <property type="entry name" value="WH-like_DNA-bd_sf"/>
</dbReference>
<dbReference type="RefSeq" id="WP_066382012.1">
    <property type="nucleotide sequence ID" value="NZ_LTAZ01000005.1"/>
</dbReference>
<dbReference type="AlphaFoldDB" id="A0A151ACD8"/>
<dbReference type="SUPFAM" id="SSF46785">
    <property type="entry name" value="Winged helix' DNA-binding domain"/>
    <property type="match status" value="1"/>
</dbReference>
<evidence type="ECO:0000313" key="1">
    <source>
        <dbReference type="EMBL" id="KYH25305.1"/>
    </source>
</evidence>
<dbReference type="EMBL" id="LTAZ01000005">
    <property type="protein sequence ID" value="KYH25305.1"/>
    <property type="molecule type" value="Genomic_DNA"/>
</dbReference>
<dbReference type="OrthoDB" id="199042at2157"/>
<name>A0A151ACD8_9EURY</name>